<reference evidence="1 2" key="1">
    <citation type="submission" date="2023-09" db="EMBL/GenBank/DDBJ databases">
        <title>Demequina sp. a novel bacteria isolated from Capsicum annuum.</title>
        <authorList>
            <person name="Humaira Z."/>
            <person name="Lee J."/>
            <person name="Cho D."/>
        </authorList>
    </citation>
    <scope>NUCLEOTIDE SEQUENCE [LARGE SCALE GENOMIC DNA]</scope>
    <source>
        <strain evidence="1 2">OYTSA14</strain>
    </source>
</reference>
<protein>
    <recommendedName>
        <fullName evidence="3">V-type ATP synthase subunit E</fullName>
    </recommendedName>
</protein>
<sequence>MKGLPPGADASLAPLRADILARAHTRADAVLDDAAHRADAMAAEATREVEAIGRRAVEAGVAAARADASLRSARERRRAHELRLGARESLHAELEALVLARAEGLRDSPTYPAMREALSDRAVTVLGSGATVEEDARGGVVATLGTRRLDLTLRTLAKATLESMGGEVSDLWTE</sequence>
<evidence type="ECO:0000313" key="1">
    <source>
        <dbReference type="EMBL" id="WNM24985.1"/>
    </source>
</evidence>
<dbReference type="Proteomes" id="UP001304125">
    <property type="component" value="Chromosome"/>
</dbReference>
<dbReference type="RefSeq" id="WP_313499580.1">
    <property type="nucleotide sequence ID" value="NZ_CP134879.1"/>
</dbReference>
<evidence type="ECO:0008006" key="3">
    <source>
        <dbReference type="Google" id="ProtNLM"/>
    </source>
</evidence>
<organism evidence="1 2">
    <name type="scientific">Demequina capsici</name>
    <dbReference type="NCBI Taxonomy" id="3075620"/>
    <lineage>
        <taxon>Bacteria</taxon>
        <taxon>Bacillati</taxon>
        <taxon>Actinomycetota</taxon>
        <taxon>Actinomycetes</taxon>
        <taxon>Micrococcales</taxon>
        <taxon>Demequinaceae</taxon>
        <taxon>Demequina</taxon>
    </lineage>
</organism>
<proteinExistence type="predicted"/>
<dbReference type="AlphaFoldDB" id="A0AA96F960"/>
<evidence type="ECO:0000313" key="2">
    <source>
        <dbReference type="Proteomes" id="UP001304125"/>
    </source>
</evidence>
<gene>
    <name evidence="1" type="ORF">RN606_02210</name>
</gene>
<accession>A0AA96F960</accession>
<keyword evidence="2" id="KW-1185">Reference proteome</keyword>
<dbReference type="EMBL" id="CP134879">
    <property type="protein sequence ID" value="WNM24985.1"/>
    <property type="molecule type" value="Genomic_DNA"/>
</dbReference>
<name>A0AA96F960_9MICO</name>